<evidence type="ECO:0000256" key="8">
    <source>
        <dbReference type="RuleBase" id="RU366009"/>
    </source>
</evidence>
<dbReference type="NCBIfam" id="TIGR02967">
    <property type="entry name" value="guan_deamin"/>
    <property type="match status" value="1"/>
</dbReference>
<dbReference type="CDD" id="cd01303">
    <property type="entry name" value="GDEase"/>
    <property type="match status" value="1"/>
</dbReference>
<gene>
    <name evidence="10" type="ORF">GCM10007876_30300</name>
</gene>
<evidence type="ECO:0000313" key="10">
    <source>
        <dbReference type="EMBL" id="GLQ32551.1"/>
    </source>
</evidence>
<dbReference type="GO" id="GO:0008892">
    <property type="term" value="F:guanine deaminase activity"/>
    <property type="evidence" value="ECO:0007669"/>
    <property type="project" value="UniProtKB-UniRule"/>
</dbReference>
<dbReference type="InterPro" id="IPR006680">
    <property type="entry name" value="Amidohydro-rel"/>
</dbReference>
<dbReference type="SUPFAM" id="SSF51556">
    <property type="entry name" value="Metallo-dependent hydrolases"/>
    <property type="match status" value="1"/>
</dbReference>
<comment type="pathway">
    <text evidence="1 8">Purine metabolism; guanine degradation; xanthine from guanine: step 1/1.</text>
</comment>
<dbReference type="GO" id="GO:0008270">
    <property type="term" value="F:zinc ion binding"/>
    <property type="evidence" value="ECO:0007669"/>
    <property type="project" value="UniProtKB-UniRule"/>
</dbReference>
<evidence type="ECO:0000259" key="9">
    <source>
        <dbReference type="Pfam" id="PF01979"/>
    </source>
</evidence>
<dbReference type="PANTHER" id="PTHR11271:SF6">
    <property type="entry name" value="GUANINE DEAMINASE"/>
    <property type="match status" value="1"/>
</dbReference>
<dbReference type="InterPro" id="IPR051607">
    <property type="entry name" value="Metallo-dep_hydrolases"/>
</dbReference>
<reference evidence="10" key="2">
    <citation type="submission" date="2023-01" db="EMBL/GenBank/DDBJ databases">
        <title>Draft genome sequence of Litoribrevibacter albus strain NBRC 110071.</title>
        <authorList>
            <person name="Sun Q."/>
            <person name="Mori K."/>
        </authorList>
    </citation>
    <scope>NUCLEOTIDE SEQUENCE</scope>
    <source>
        <strain evidence="10">NBRC 110071</strain>
    </source>
</reference>
<dbReference type="GO" id="GO:0005829">
    <property type="term" value="C:cytosol"/>
    <property type="evidence" value="ECO:0007669"/>
    <property type="project" value="TreeGrafter"/>
</dbReference>
<dbReference type="RefSeq" id="WP_284382580.1">
    <property type="nucleotide sequence ID" value="NZ_BSNM01000016.1"/>
</dbReference>
<evidence type="ECO:0000256" key="2">
    <source>
        <dbReference type="ARBA" id="ARBA00006745"/>
    </source>
</evidence>
<evidence type="ECO:0000256" key="3">
    <source>
        <dbReference type="ARBA" id="ARBA00012781"/>
    </source>
</evidence>
<comment type="similarity">
    <text evidence="2 8">Belongs to the metallo-dependent hydrolases superfamily. ATZ/TRZ family.</text>
</comment>
<dbReference type="InterPro" id="IPR014311">
    <property type="entry name" value="Guanine_deaminase"/>
</dbReference>
<comment type="caution">
    <text evidence="10">The sequence shown here is derived from an EMBL/GenBank/DDBJ whole genome shotgun (WGS) entry which is preliminary data.</text>
</comment>
<dbReference type="GO" id="GO:0006147">
    <property type="term" value="P:guanine catabolic process"/>
    <property type="evidence" value="ECO:0007669"/>
    <property type="project" value="UniProtKB-UniRule"/>
</dbReference>
<comment type="catalytic activity">
    <reaction evidence="8">
        <text>guanine + H2O + H(+) = xanthine + NH4(+)</text>
        <dbReference type="Rhea" id="RHEA:14665"/>
        <dbReference type="ChEBI" id="CHEBI:15377"/>
        <dbReference type="ChEBI" id="CHEBI:15378"/>
        <dbReference type="ChEBI" id="CHEBI:16235"/>
        <dbReference type="ChEBI" id="CHEBI:17712"/>
        <dbReference type="ChEBI" id="CHEBI:28938"/>
        <dbReference type="EC" id="3.5.4.3"/>
    </reaction>
</comment>
<evidence type="ECO:0000256" key="5">
    <source>
        <dbReference type="ARBA" id="ARBA00022801"/>
    </source>
</evidence>
<organism evidence="10 11">
    <name type="scientific">Litoribrevibacter albus</name>
    <dbReference type="NCBI Taxonomy" id="1473156"/>
    <lineage>
        <taxon>Bacteria</taxon>
        <taxon>Pseudomonadati</taxon>
        <taxon>Pseudomonadota</taxon>
        <taxon>Gammaproteobacteria</taxon>
        <taxon>Oceanospirillales</taxon>
        <taxon>Oceanospirillaceae</taxon>
        <taxon>Litoribrevibacter</taxon>
    </lineage>
</organism>
<name>A0AA37SBX7_9GAMM</name>
<dbReference type="FunFam" id="3.20.20.140:FF:000022">
    <property type="entry name" value="Guanine deaminase"/>
    <property type="match status" value="1"/>
</dbReference>
<comment type="cofactor">
    <cofactor evidence="8">
        <name>Zn(2+)</name>
        <dbReference type="ChEBI" id="CHEBI:29105"/>
    </cofactor>
    <text evidence="8">Binds 1 zinc ion per subunit.</text>
</comment>
<feature type="domain" description="Amidohydrolase-related" evidence="9">
    <location>
        <begin position="70"/>
        <end position="430"/>
    </location>
</feature>
<dbReference type="Proteomes" id="UP001161389">
    <property type="component" value="Unassembled WGS sequence"/>
</dbReference>
<dbReference type="EC" id="3.5.4.3" evidence="3 7"/>
<sequence>MNAQSPTVYRAAILHFLSDPDVDGENAYQFFEDGALLIENGKVSQVGEAAAVLASLSSDIPVVEYKNHLIIPGMIDTHIHFPQVEVIASYGEQLLDWLNNYTFPAERQFEDKEYASNIANFFLDELLKNGTTTALVFGTVHKQSVEAFFEASEQRNTRMICGKVMMNRNAPEFLCDTPESSYQDSKELIEAWHNNGRQLYAVTPRFAITSTEEQLQKAGQLMEEYPDVYMQTHISENKDEVAFVQELFPDSKDYLDVYDQYGLLGKRSVFAHGIHLTPREHQRFRETGSSVSFCPTSNLFLGSGLLDIKELEEEQVAYSVATDVGGGTSFSMLQTLNEAYKVTQLNGNKLSALKSLYLATLGNAKTLQLEDKIGSFKEGNEADFAVLDFNSTPLMSLKQSKCKTLAEKLFAMIILGDDRAVRATYVAGNCVHDRDNSSVSEANKNKEVGAA</sequence>
<evidence type="ECO:0000256" key="4">
    <source>
        <dbReference type="ARBA" id="ARBA00022723"/>
    </source>
</evidence>
<evidence type="ECO:0000256" key="6">
    <source>
        <dbReference type="ARBA" id="ARBA00022833"/>
    </source>
</evidence>
<protein>
    <recommendedName>
        <fullName evidence="3 7">Guanine deaminase</fullName>
        <shortName evidence="8">Guanase</shortName>
        <ecNumber evidence="3 7">3.5.4.3</ecNumber>
    </recommendedName>
    <alternativeName>
        <fullName evidence="8">Guanine aminohydrolase</fullName>
    </alternativeName>
</protein>
<dbReference type="InterPro" id="IPR032466">
    <property type="entry name" value="Metal_Hydrolase"/>
</dbReference>
<dbReference type="PANTHER" id="PTHR11271">
    <property type="entry name" value="GUANINE DEAMINASE"/>
    <property type="match status" value="1"/>
</dbReference>
<dbReference type="AlphaFoldDB" id="A0AA37SBX7"/>
<evidence type="ECO:0000256" key="7">
    <source>
        <dbReference type="NCBIfam" id="TIGR02967"/>
    </source>
</evidence>
<evidence type="ECO:0000256" key="1">
    <source>
        <dbReference type="ARBA" id="ARBA00004984"/>
    </source>
</evidence>
<accession>A0AA37SBX7</accession>
<dbReference type="InterPro" id="IPR011059">
    <property type="entry name" value="Metal-dep_hydrolase_composite"/>
</dbReference>
<comment type="function">
    <text evidence="8">Catalyzes the hydrolytic deamination of guanine, producing xanthine and ammonia.</text>
</comment>
<keyword evidence="4 8" id="KW-0479">Metal-binding</keyword>
<dbReference type="Gene3D" id="2.30.40.10">
    <property type="entry name" value="Urease, subunit C, domain 1"/>
    <property type="match status" value="1"/>
</dbReference>
<keyword evidence="6 8" id="KW-0862">Zinc</keyword>
<dbReference type="EMBL" id="BSNM01000016">
    <property type="protein sequence ID" value="GLQ32551.1"/>
    <property type="molecule type" value="Genomic_DNA"/>
</dbReference>
<keyword evidence="5 8" id="KW-0378">Hydrolase</keyword>
<evidence type="ECO:0000313" key="11">
    <source>
        <dbReference type="Proteomes" id="UP001161389"/>
    </source>
</evidence>
<reference evidence="10" key="1">
    <citation type="journal article" date="2014" name="Int. J. Syst. Evol. Microbiol.">
        <title>Complete genome sequence of Corynebacterium casei LMG S-19264T (=DSM 44701T), isolated from a smear-ripened cheese.</title>
        <authorList>
            <consortium name="US DOE Joint Genome Institute (JGI-PGF)"/>
            <person name="Walter F."/>
            <person name="Albersmeier A."/>
            <person name="Kalinowski J."/>
            <person name="Ruckert C."/>
        </authorList>
    </citation>
    <scope>NUCLEOTIDE SEQUENCE</scope>
    <source>
        <strain evidence="10">NBRC 110071</strain>
    </source>
</reference>
<dbReference type="Pfam" id="PF01979">
    <property type="entry name" value="Amidohydro_1"/>
    <property type="match status" value="1"/>
</dbReference>
<dbReference type="Gene3D" id="3.20.20.140">
    <property type="entry name" value="Metal-dependent hydrolases"/>
    <property type="match status" value="1"/>
</dbReference>
<dbReference type="SUPFAM" id="SSF51338">
    <property type="entry name" value="Composite domain of metallo-dependent hydrolases"/>
    <property type="match status" value="1"/>
</dbReference>
<proteinExistence type="inferred from homology"/>
<keyword evidence="11" id="KW-1185">Reference proteome</keyword>
<dbReference type="NCBIfam" id="NF006679">
    <property type="entry name" value="PRK09228.1"/>
    <property type="match status" value="1"/>
</dbReference>